<protein>
    <submittedName>
        <fullName evidence="1">Uncharacterized protein</fullName>
    </submittedName>
</protein>
<accession>A0A3B0VQH9</accession>
<sequence length="22" mass="2416">MALMAQIEKSELLKQVKTAVLA</sequence>
<reference evidence="1" key="1">
    <citation type="submission" date="2018-06" db="EMBL/GenBank/DDBJ databases">
        <authorList>
            <person name="Zhirakovskaya E."/>
        </authorList>
    </citation>
    <scope>NUCLEOTIDE SEQUENCE</scope>
</reference>
<dbReference type="AlphaFoldDB" id="A0A3B0VQH9"/>
<evidence type="ECO:0000313" key="1">
    <source>
        <dbReference type="EMBL" id="VAW40657.1"/>
    </source>
</evidence>
<feature type="non-terminal residue" evidence="1">
    <location>
        <position position="22"/>
    </location>
</feature>
<name>A0A3B0VQH9_9ZZZZ</name>
<proteinExistence type="predicted"/>
<dbReference type="EMBL" id="UOEU01000807">
    <property type="protein sequence ID" value="VAW40657.1"/>
    <property type="molecule type" value="Genomic_DNA"/>
</dbReference>
<organism evidence="1">
    <name type="scientific">hydrothermal vent metagenome</name>
    <dbReference type="NCBI Taxonomy" id="652676"/>
    <lineage>
        <taxon>unclassified sequences</taxon>
        <taxon>metagenomes</taxon>
        <taxon>ecological metagenomes</taxon>
    </lineage>
</organism>
<gene>
    <name evidence="1" type="ORF">MNBD_CHLOROFLEXI01-3129</name>
</gene>